<keyword evidence="3" id="KW-1185">Reference proteome</keyword>
<evidence type="ECO:0000313" key="2">
    <source>
        <dbReference type="EMBL" id="CAA0808761.1"/>
    </source>
</evidence>
<name>A0A9N7MK61_STRHE</name>
<dbReference type="InterPro" id="IPR015410">
    <property type="entry name" value="DUF1985"/>
</dbReference>
<dbReference type="PANTHER" id="PTHR48449:SF1">
    <property type="entry name" value="DUF1985 DOMAIN-CONTAINING PROTEIN"/>
    <property type="match status" value="1"/>
</dbReference>
<dbReference type="AlphaFoldDB" id="A0A9N7MK61"/>
<dbReference type="Pfam" id="PF09331">
    <property type="entry name" value="DUF1985"/>
    <property type="match status" value="1"/>
</dbReference>
<evidence type="ECO:0000259" key="1">
    <source>
        <dbReference type="Pfam" id="PF09331"/>
    </source>
</evidence>
<organism evidence="2 3">
    <name type="scientific">Striga hermonthica</name>
    <name type="common">Purple witchweed</name>
    <name type="synonym">Buchnera hermonthica</name>
    <dbReference type="NCBI Taxonomy" id="68872"/>
    <lineage>
        <taxon>Eukaryota</taxon>
        <taxon>Viridiplantae</taxon>
        <taxon>Streptophyta</taxon>
        <taxon>Embryophyta</taxon>
        <taxon>Tracheophyta</taxon>
        <taxon>Spermatophyta</taxon>
        <taxon>Magnoliopsida</taxon>
        <taxon>eudicotyledons</taxon>
        <taxon>Gunneridae</taxon>
        <taxon>Pentapetalae</taxon>
        <taxon>asterids</taxon>
        <taxon>lamiids</taxon>
        <taxon>Lamiales</taxon>
        <taxon>Orobanchaceae</taxon>
        <taxon>Buchnereae</taxon>
        <taxon>Striga</taxon>
    </lineage>
</organism>
<evidence type="ECO:0000313" key="3">
    <source>
        <dbReference type="Proteomes" id="UP001153555"/>
    </source>
</evidence>
<feature type="domain" description="DUF1985" evidence="1">
    <location>
        <begin position="58"/>
        <end position="189"/>
    </location>
</feature>
<dbReference type="OrthoDB" id="1301943at2759"/>
<dbReference type="PANTHER" id="PTHR48449">
    <property type="entry name" value="DUF1985 DOMAIN-CONTAINING PROTEIN"/>
    <property type="match status" value="1"/>
</dbReference>
<feature type="non-terminal residue" evidence="2">
    <location>
        <position position="411"/>
    </location>
</feature>
<accession>A0A9N7MK61</accession>
<comment type="caution">
    <text evidence="2">The sequence shown here is derived from an EMBL/GenBank/DDBJ whole genome shotgun (WGS) entry which is preliminary data.</text>
</comment>
<gene>
    <name evidence="2" type="ORF">SHERM_10988</name>
</gene>
<protein>
    <recommendedName>
        <fullName evidence="1">DUF1985 domain-containing protein</fullName>
    </recommendedName>
</protein>
<dbReference type="Proteomes" id="UP001153555">
    <property type="component" value="Unassembled WGS sequence"/>
</dbReference>
<reference evidence="2" key="1">
    <citation type="submission" date="2019-12" db="EMBL/GenBank/DDBJ databases">
        <authorList>
            <person name="Scholes J."/>
        </authorList>
    </citation>
    <scope>NUCLEOTIDE SEQUENCE</scope>
</reference>
<dbReference type="EMBL" id="CACSLK010003174">
    <property type="protein sequence ID" value="CAA0808761.1"/>
    <property type="molecule type" value="Genomic_DNA"/>
</dbReference>
<sequence>LIVKIQTSNDNSKDGSTINEIKRILTPGQMDILRGSAFGKFLDLPHSKIQIQLLNHILLREVYQPRTDEIWFDFGGRLFRFGIEEFALITGLKCTGTCKKLNIAKVSQGLYDNYFSGVLLTRSCIRVQFLKKSWTSDEDAVKFAKLHLLANFLMGSQDSHRFDRCYLDIIDSADFDDYAWGTDVFEFTFHYLRMSMKNREQMHNRGKSDGAGYMYRCYGFILALQIWFYEICDTAEGVVCTSIGANEIPRMLKWEVRDTYNYLYIQRAFSNLDSSKNVTPTLEEKQSLLLHSFFQKKNEFNRNETHTTSTSQPTSNSEIMDRLNSITSDVENLKKLFFDFSRRVLADLELFKNTFIVSLIHSINNLGCKRRIRFIGIYQKLKPPFDFNVTVVTDKSWFYTIHAPGKFLDSS</sequence>
<proteinExistence type="predicted"/>
<feature type="non-terminal residue" evidence="2">
    <location>
        <position position="1"/>
    </location>
</feature>